<dbReference type="AlphaFoldDB" id="A0A1R2CKL7"/>
<keyword evidence="3" id="KW-1185">Reference proteome</keyword>
<accession>A0A1R2CKL7</accession>
<name>A0A1R2CKL7_9CILI</name>
<protein>
    <recommendedName>
        <fullName evidence="4">Reelin domain-containing protein</fullName>
    </recommendedName>
</protein>
<dbReference type="Proteomes" id="UP000187209">
    <property type="component" value="Unassembled WGS sequence"/>
</dbReference>
<reference evidence="2 3" key="1">
    <citation type="submission" date="2016-11" db="EMBL/GenBank/DDBJ databases">
        <title>The macronuclear genome of Stentor coeruleus: a giant cell with tiny introns.</title>
        <authorList>
            <person name="Slabodnick M."/>
            <person name="Ruby J.G."/>
            <person name="Reiff S.B."/>
            <person name="Swart E.C."/>
            <person name="Gosai S."/>
            <person name="Prabakaran S."/>
            <person name="Witkowska E."/>
            <person name="Larue G.E."/>
            <person name="Fisher S."/>
            <person name="Freeman R.M."/>
            <person name="Gunawardena J."/>
            <person name="Chu W."/>
            <person name="Stover N.A."/>
            <person name="Gregory B.D."/>
            <person name="Nowacki M."/>
            <person name="Derisi J."/>
            <person name="Roy S.W."/>
            <person name="Marshall W.F."/>
            <person name="Sood P."/>
        </authorList>
    </citation>
    <scope>NUCLEOTIDE SEQUENCE [LARGE SCALE GENOMIC DNA]</scope>
    <source>
        <strain evidence="2">WM001</strain>
    </source>
</reference>
<organism evidence="2 3">
    <name type="scientific">Stentor coeruleus</name>
    <dbReference type="NCBI Taxonomy" id="5963"/>
    <lineage>
        <taxon>Eukaryota</taxon>
        <taxon>Sar</taxon>
        <taxon>Alveolata</taxon>
        <taxon>Ciliophora</taxon>
        <taxon>Postciliodesmatophora</taxon>
        <taxon>Heterotrichea</taxon>
        <taxon>Heterotrichida</taxon>
        <taxon>Stentoridae</taxon>
        <taxon>Stentor</taxon>
    </lineage>
</organism>
<dbReference type="EMBL" id="MPUH01000123">
    <property type="protein sequence ID" value="OMJ89564.1"/>
    <property type="molecule type" value="Genomic_DNA"/>
</dbReference>
<dbReference type="PROSITE" id="PS51257">
    <property type="entry name" value="PROKAR_LIPOPROTEIN"/>
    <property type="match status" value="1"/>
</dbReference>
<gene>
    <name evidence="2" type="ORF">SteCoe_8267</name>
</gene>
<feature type="chain" id="PRO_5013045606" description="Reelin domain-containing protein" evidence="1">
    <location>
        <begin position="21"/>
        <end position="139"/>
    </location>
</feature>
<evidence type="ECO:0000313" key="3">
    <source>
        <dbReference type="Proteomes" id="UP000187209"/>
    </source>
</evidence>
<sequence>MKLVFIISFGLLCFAMKFEGEVTSPQQIGAACQSEDIFQISSYESSSWPPVAGGKLTLTIQGAYSLAESVSQIQHVFSNGNLRVYEGILINKGYPRGARETYSSEIAIPQPSGSWNVTTLMYDSNFLNVLSCWKFNFNI</sequence>
<feature type="signal peptide" evidence="1">
    <location>
        <begin position="1"/>
        <end position="20"/>
    </location>
</feature>
<evidence type="ECO:0000313" key="2">
    <source>
        <dbReference type="EMBL" id="OMJ89564.1"/>
    </source>
</evidence>
<keyword evidence="1" id="KW-0732">Signal</keyword>
<evidence type="ECO:0000256" key="1">
    <source>
        <dbReference type="SAM" id="SignalP"/>
    </source>
</evidence>
<proteinExistence type="predicted"/>
<comment type="caution">
    <text evidence="2">The sequence shown here is derived from an EMBL/GenBank/DDBJ whole genome shotgun (WGS) entry which is preliminary data.</text>
</comment>
<evidence type="ECO:0008006" key="4">
    <source>
        <dbReference type="Google" id="ProtNLM"/>
    </source>
</evidence>